<organism evidence="1 2">
    <name type="scientific">Carpinus fangiana</name>
    <dbReference type="NCBI Taxonomy" id="176857"/>
    <lineage>
        <taxon>Eukaryota</taxon>
        <taxon>Viridiplantae</taxon>
        <taxon>Streptophyta</taxon>
        <taxon>Embryophyta</taxon>
        <taxon>Tracheophyta</taxon>
        <taxon>Spermatophyta</taxon>
        <taxon>Magnoliopsida</taxon>
        <taxon>eudicotyledons</taxon>
        <taxon>Gunneridae</taxon>
        <taxon>Pentapetalae</taxon>
        <taxon>rosids</taxon>
        <taxon>fabids</taxon>
        <taxon>Fagales</taxon>
        <taxon>Betulaceae</taxon>
        <taxon>Carpinus</taxon>
    </lineage>
</organism>
<sequence length="138" mass="15272">MYYGCELAVATDNVNLPMSCRIRVAGYDAGGRRVASQAFAYASRGGTNQSQERGVFDARFRGLRKVVFEYEAAVVPLTGVVMDDFVATVQRRRKRLDEKMPLGYASRRPEEVPRRTVAALVSGAEGPALAHQVDLRVY</sequence>
<name>A0A5N6L0S7_9ROSI</name>
<dbReference type="EMBL" id="VIBQ01000036">
    <property type="protein sequence ID" value="KAB8437367.1"/>
    <property type="molecule type" value="Genomic_DNA"/>
</dbReference>
<keyword evidence="2" id="KW-1185">Reference proteome</keyword>
<reference evidence="1 2" key="1">
    <citation type="submission" date="2019-06" db="EMBL/GenBank/DDBJ databases">
        <title>A chromosomal-level reference genome of Carpinus fangiana (Coryloideae, Betulaceae).</title>
        <authorList>
            <person name="Yang X."/>
            <person name="Wang Z."/>
            <person name="Zhang L."/>
            <person name="Hao G."/>
            <person name="Liu J."/>
            <person name="Yang Y."/>
        </authorList>
    </citation>
    <scope>NUCLEOTIDE SEQUENCE [LARGE SCALE GENOMIC DNA]</scope>
    <source>
        <strain evidence="1">Cfa_2016G</strain>
        <tissue evidence="1">Leaf</tissue>
    </source>
</reference>
<dbReference type="AlphaFoldDB" id="A0A5N6L0S7"/>
<accession>A0A5N6L0S7</accession>
<evidence type="ECO:0000313" key="1">
    <source>
        <dbReference type="EMBL" id="KAB8437367.1"/>
    </source>
</evidence>
<comment type="caution">
    <text evidence="1">The sequence shown here is derived from an EMBL/GenBank/DDBJ whole genome shotgun (WGS) entry which is preliminary data.</text>
</comment>
<proteinExistence type="predicted"/>
<gene>
    <name evidence="1" type="ORF">FH972_025047</name>
</gene>
<evidence type="ECO:0000313" key="2">
    <source>
        <dbReference type="Proteomes" id="UP000327013"/>
    </source>
</evidence>
<dbReference type="Proteomes" id="UP000327013">
    <property type="component" value="Unassembled WGS sequence"/>
</dbReference>
<protein>
    <submittedName>
        <fullName evidence="1">Uncharacterized protein</fullName>
    </submittedName>
</protein>